<accession>A0ABQ3MFH2</accession>
<evidence type="ECO:0000313" key="3">
    <source>
        <dbReference type="Proteomes" id="UP000605568"/>
    </source>
</evidence>
<dbReference type="PANTHER" id="PTHR30015">
    <property type="entry name" value="MRR RESTRICTION SYSTEM PROTEIN"/>
    <property type="match status" value="1"/>
</dbReference>
<dbReference type="InterPro" id="IPR011856">
    <property type="entry name" value="tRNA_endonuc-like_dom_sf"/>
</dbReference>
<comment type="caution">
    <text evidence="2">The sequence shown here is derived from an EMBL/GenBank/DDBJ whole genome shotgun (WGS) entry which is preliminary data.</text>
</comment>
<proteinExistence type="predicted"/>
<evidence type="ECO:0000313" key="2">
    <source>
        <dbReference type="EMBL" id="GHH42414.1"/>
    </source>
</evidence>
<dbReference type="Gene3D" id="3.40.1350.10">
    <property type="match status" value="1"/>
</dbReference>
<reference evidence="3" key="1">
    <citation type="journal article" date="2019" name="Int. J. Syst. Evol. Microbiol.">
        <title>The Global Catalogue of Microorganisms (GCM) 10K type strain sequencing project: providing services to taxonomists for standard genome sequencing and annotation.</title>
        <authorList>
            <consortium name="The Broad Institute Genomics Platform"/>
            <consortium name="The Broad Institute Genome Sequencing Center for Infectious Disease"/>
            <person name="Wu L."/>
            <person name="Ma J."/>
        </authorList>
    </citation>
    <scope>NUCLEOTIDE SEQUENCE [LARGE SCALE GENOMIC DNA]</scope>
    <source>
        <strain evidence="3">CGMCC 4.7367</strain>
    </source>
</reference>
<dbReference type="InterPro" id="IPR007560">
    <property type="entry name" value="Restrct_endonuc_IV_Mrr"/>
</dbReference>
<dbReference type="InterPro" id="IPR052906">
    <property type="entry name" value="Type_IV_Methyl-Rstrct_Enzyme"/>
</dbReference>
<dbReference type="PANTHER" id="PTHR30015:SF7">
    <property type="entry name" value="TYPE IV METHYL-DIRECTED RESTRICTION ENZYME ECOKMRR"/>
    <property type="match status" value="1"/>
</dbReference>
<name>A0ABQ3MFH2_9PSEU</name>
<sequence length="109" mass="12003">MDSRLDLMDMSPSNFEHLVRQIFEARGAEGWTTEQSKDDGDDAVIARRTPLFGGLSIVQAKRYSRVVGVNHAREPAGAMEEKAGWGVLVKPPGSHPAAARRPWNMAAWS</sequence>
<protein>
    <recommendedName>
        <fullName evidence="1">Restriction endonuclease type IV Mrr domain-containing protein</fullName>
    </recommendedName>
</protein>
<gene>
    <name evidence="2" type="ORF">GCM10017774_38750</name>
</gene>
<dbReference type="EMBL" id="BNAR01000005">
    <property type="protein sequence ID" value="GHH42414.1"/>
    <property type="molecule type" value="Genomic_DNA"/>
</dbReference>
<keyword evidence="3" id="KW-1185">Reference proteome</keyword>
<dbReference type="Proteomes" id="UP000605568">
    <property type="component" value="Unassembled WGS sequence"/>
</dbReference>
<organism evidence="2 3">
    <name type="scientific">Lentzea cavernae</name>
    <dbReference type="NCBI Taxonomy" id="2020703"/>
    <lineage>
        <taxon>Bacteria</taxon>
        <taxon>Bacillati</taxon>
        <taxon>Actinomycetota</taxon>
        <taxon>Actinomycetes</taxon>
        <taxon>Pseudonocardiales</taxon>
        <taxon>Pseudonocardiaceae</taxon>
        <taxon>Lentzea</taxon>
    </lineage>
</organism>
<dbReference type="Pfam" id="PF04471">
    <property type="entry name" value="Mrr_cat"/>
    <property type="match status" value="1"/>
</dbReference>
<evidence type="ECO:0000259" key="1">
    <source>
        <dbReference type="Pfam" id="PF04471"/>
    </source>
</evidence>
<feature type="domain" description="Restriction endonuclease type IV Mrr" evidence="1">
    <location>
        <begin position="8"/>
        <end position="94"/>
    </location>
</feature>